<evidence type="ECO:0000313" key="1">
    <source>
        <dbReference type="EMBL" id="ACO74982.1"/>
    </source>
</evidence>
<accession>C1D942</accession>
<protein>
    <submittedName>
        <fullName evidence="1">Probable transposase</fullName>
    </submittedName>
</protein>
<name>C1D942_LARHH</name>
<evidence type="ECO:0000313" key="2">
    <source>
        <dbReference type="Proteomes" id="UP000002010"/>
    </source>
</evidence>
<gene>
    <name evidence="1" type="ordered locus">LHK_01998</name>
</gene>
<dbReference type="HOGENOM" id="CLU_2916903_0_0_4"/>
<dbReference type="KEGG" id="lhk:LHK_01998"/>
<proteinExistence type="predicted"/>
<sequence length="61" mass="6911">MHLLVDSTGLKICGEGEWKVKKHGAEYQQPMACKTIKNENIISGFTHRQTKYAPSKVHVSR</sequence>
<dbReference type="Proteomes" id="UP000002010">
    <property type="component" value="Chromosome"/>
</dbReference>
<keyword evidence="2" id="KW-1185">Reference proteome</keyword>
<dbReference type="EMBL" id="CP001154">
    <property type="protein sequence ID" value="ACO74982.1"/>
    <property type="molecule type" value="Genomic_DNA"/>
</dbReference>
<organism evidence="1 2">
    <name type="scientific">Laribacter hongkongensis (strain HLHK9)</name>
    <dbReference type="NCBI Taxonomy" id="557598"/>
    <lineage>
        <taxon>Bacteria</taxon>
        <taxon>Pseudomonadati</taxon>
        <taxon>Pseudomonadota</taxon>
        <taxon>Betaproteobacteria</taxon>
        <taxon>Neisseriales</taxon>
        <taxon>Aquaspirillaceae</taxon>
        <taxon>Laribacter</taxon>
    </lineage>
</organism>
<dbReference type="STRING" id="557598.LHK_01998"/>
<dbReference type="AlphaFoldDB" id="C1D942"/>
<reference evidence="1 2" key="1">
    <citation type="journal article" date="2009" name="PLoS Genet.">
        <title>The complete genome and proteome of Laribacter hongkongensis reveal potential mechanisms for adaptations to different temperatures and habitats.</title>
        <authorList>
            <person name="Woo P.C."/>
            <person name="Lau S.K."/>
            <person name="Tse H."/>
            <person name="Teng J.L."/>
            <person name="Curreem S.O."/>
            <person name="Tsang A.K."/>
            <person name="Fan R.Y."/>
            <person name="Wong G.K."/>
            <person name="Huang Y."/>
            <person name="Loman N.J."/>
            <person name="Snyder L.A."/>
            <person name="Cai J.J."/>
            <person name="Huang J.D."/>
            <person name="Mak W."/>
            <person name="Pallen M.J."/>
            <person name="Lok S."/>
            <person name="Yuen K.Y."/>
        </authorList>
    </citation>
    <scope>NUCLEOTIDE SEQUENCE [LARGE SCALE GENOMIC DNA]</scope>
    <source>
        <strain evidence="1 2">HLHK9</strain>
    </source>
</reference>